<evidence type="ECO:0000256" key="1">
    <source>
        <dbReference type="ARBA" id="ARBA00005964"/>
    </source>
</evidence>
<dbReference type="PANTHER" id="PTHR11559">
    <property type="entry name" value="CARBOXYLESTERASE"/>
    <property type="match status" value="1"/>
</dbReference>
<dbReference type="KEGG" id="ssl:SS1G_10875"/>
<dbReference type="OrthoDB" id="408631at2759"/>
<dbReference type="Gene3D" id="3.40.50.1820">
    <property type="entry name" value="alpha/beta hydrolase"/>
    <property type="match status" value="1"/>
</dbReference>
<protein>
    <recommendedName>
        <fullName evidence="3">Carboxylic ester hydrolase</fullName>
        <ecNumber evidence="3">3.1.1.-</ecNumber>
    </recommendedName>
</protein>
<evidence type="ECO:0000256" key="2">
    <source>
        <dbReference type="ARBA" id="ARBA00022801"/>
    </source>
</evidence>
<evidence type="ECO:0000256" key="3">
    <source>
        <dbReference type="RuleBase" id="RU361235"/>
    </source>
</evidence>
<dbReference type="VEuPathDB" id="FungiDB:sscle_09g069230"/>
<evidence type="ECO:0000259" key="4">
    <source>
        <dbReference type="Pfam" id="PF00135"/>
    </source>
</evidence>
<dbReference type="InterPro" id="IPR050309">
    <property type="entry name" value="Type-B_Carboxylest/Lipase"/>
</dbReference>
<keyword evidence="2 3" id="KW-0378">Hydrolase</keyword>
<dbReference type="EC" id="3.1.1.-" evidence="3"/>
<dbReference type="AlphaFoldDB" id="A0A1D9QC14"/>
<dbReference type="InterPro" id="IPR002018">
    <property type="entry name" value="CarbesteraseB"/>
</dbReference>
<accession>A0A1D9QC14</accession>
<dbReference type="GO" id="GO:0016787">
    <property type="term" value="F:hydrolase activity"/>
    <property type="evidence" value="ECO:0007669"/>
    <property type="project" value="UniProtKB-KW"/>
</dbReference>
<feature type="domain" description="Carboxylesterase type B" evidence="4">
    <location>
        <begin position="25"/>
        <end position="498"/>
    </location>
</feature>
<feature type="chain" id="PRO_5010397349" description="Carboxylic ester hydrolase" evidence="3">
    <location>
        <begin position="21"/>
        <end position="536"/>
    </location>
</feature>
<keyword evidence="3" id="KW-0732">Signal</keyword>
<dbReference type="EMBL" id="CP017822">
    <property type="protein sequence ID" value="APA12153.1"/>
    <property type="molecule type" value="Genomic_DNA"/>
</dbReference>
<organism evidence="5 6">
    <name type="scientific">Sclerotinia sclerotiorum (strain ATCC 18683 / 1980 / Ss-1)</name>
    <name type="common">White mold</name>
    <name type="synonym">Whetzelinia sclerotiorum</name>
    <dbReference type="NCBI Taxonomy" id="665079"/>
    <lineage>
        <taxon>Eukaryota</taxon>
        <taxon>Fungi</taxon>
        <taxon>Dikarya</taxon>
        <taxon>Ascomycota</taxon>
        <taxon>Pezizomycotina</taxon>
        <taxon>Leotiomycetes</taxon>
        <taxon>Helotiales</taxon>
        <taxon>Sclerotiniaceae</taxon>
        <taxon>Sclerotinia</taxon>
    </lineage>
</organism>
<dbReference type="RefSeq" id="XP_001588428.1">
    <property type="nucleotide sequence ID" value="XM_001588378.1"/>
</dbReference>
<dbReference type="PROSITE" id="PS00122">
    <property type="entry name" value="CARBOXYLESTERASE_B_1"/>
    <property type="match status" value="1"/>
</dbReference>
<name>A0A1D9QC14_SCLS1</name>
<gene>
    <name evidence="5" type="ORF">sscle_09g069230</name>
</gene>
<dbReference type="SUPFAM" id="SSF53474">
    <property type="entry name" value="alpha/beta-Hydrolases"/>
    <property type="match status" value="1"/>
</dbReference>
<dbReference type="OMA" id="KPMQRNS"/>
<reference evidence="6" key="1">
    <citation type="journal article" date="2017" name="Genome Biol. Evol.">
        <title>The complete genome sequence of the phytopathogenic fungus Sclerotinia sclerotiorum reveals insights into the genome architecture of broad host range pathogens.</title>
        <authorList>
            <person name="Derbyshire M."/>
            <person name="Denton-Giles M."/>
            <person name="Hegedus D."/>
            <person name="Seifbarghy S."/>
            <person name="Rollins J."/>
            <person name="van Kan J."/>
            <person name="Seidl M.F."/>
            <person name="Faino L."/>
            <person name="Mbengue M."/>
            <person name="Navaud O."/>
            <person name="Raffaele S."/>
            <person name="Hammond-Kosack K."/>
            <person name="Heard S."/>
            <person name="Oliver R."/>
        </authorList>
    </citation>
    <scope>NUCLEOTIDE SEQUENCE [LARGE SCALE GENOMIC DNA]</scope>
    <source>
        <strain evidence="6">ATCC 18683 / 1980 / Ss-1</strain>
    </source>
</reference>
<dbReference type="InterPro" id="IPR019826">
    <property type="entry name" value="Carboxylesterase_B_AS"/>
</dbReference>
<dbReference type="Pfam" id="PF00135">
    <property type="entry name" value="COesterase"/>
    <property type="match status" value="1"/>
</dbReference>
<evidence type="ECO:0000313" key="6">
    <source>
        <dbReference type="Proteomes" id="UP000177798"/>
    </source>
</evidence>
<sequence>MKEFKSQLLCAAALAHSASAQLYNQVIHTNYGPVQGIPAFNSSPNGNISNWKDITVWKGIPYGADTSGENRWTAPKNATPWKTTFQANKMGPLCGPANPATPDGTVSEDCLNLNIWTNGKSTNAKLPVILWSFPAGGAADQPLFDGAGMASQGIVFVNYNYRISALGWLSTPELSEEMYKATGSNSSGNWGQLDQFHALKWVHANIAAFGGDPDHITVMGQSAGSAAVYHFVNSPLTKGLIVGAIAESGTRDPYDPESLTLAENYRNQSYALESGLKYMASKNVSTIAEMRALPLADLEEPLFGSTFSDNFGNVLDGYAIPAKYIETLATGPANDVPYITGNTRDESGAATSTNLTVTEYEAAIEAQYGPYNLTTTILNLYPGANSSQASMSYNAHWRDTSRISSWSFANRWSVKSKSPIWTYYWNHAPPGQTQGAYHESEINYVLNNLYGTDKPWESIDYEIALKMNGYWANFAKTGNPNAGGSYKGVGALPTWNVNSEMDMLTLEVGDGFAEVPIGSVEQIEAITEYFSFQNPV</sequence>
<comment type="similarity">
    <text evidence="1 3">Belongs to the type-B carboxylesterase/lipase family.</text>
</comment>
<evidence type="ECO:0000313" key="5">
    <source>
        <dbReference type="EMBL" id="APA12153.1"/>
    </source>
</evidence>
<proteinExistence type="inferred from homology"/>
<feature type="signal peptide" evidence="3">
    <location>
        <begin position="1"/>
        <end position="20"/>
    </location>
</feature>
<dbReference type="InterPro" id="IPR029058">
    <property type="entry name" value="AB_hydrolase_fold"/>
</dbReference>
<dbReference type="Proteomes" id="UP000177798">
    <property type="component" value="Chromosome 9"/>
</dbReference>